<organism evidence="1 2">
    <name type="scientific">Thauera mechernichensis</name>
    <dbReference type="NCBI Taxonomy" id="82788"/>
    <lineage>
        <taxon>Bacteria</taxon>
        <taxon>Pseudomonadati</taxon>
        <taxon>Pseudomonadota</taxon>
        <taxon>Betaproteobacteria</taxon>
        <taxon>Rhodocyclales</taxon>
        <taxon>Zoogloeaceae</taxon>
        <taxon>Thauera</taxon>
    </lineage>
</organism>
<dbReference type="RefSeq" id="WP_277830581.1">
    <property type="nucleotide sequence ID" value="NZ_JARQZE010000002.1"/>
</dbReference>
<sequence length="220" mass="24738">MADFDLQKFLDTPIEAFDFQFMIGDVKDFLEFSESNIDWQYRRELQAIAQRKDLDDFPPGYGDHLEQNAEHRFKVSLPLRVRYGALLAFTTSVEWAVGYLNKCAVSPVPDVRDGTNLTVKTLRDFAARACVDAQAVIDDYEALVQIRNCIAHSAGIVDTYRFKGGLPAAASRIDGVTLANWHFFGDQICIERGALEPHIDRAAELVVTLHSAMRARGLLK</sequence>
<accession>A0ABW3WFN7</accession>
<comment type="caution">
    <text evidence="1">The sequence shown here is derived from an EMBL/GenBank/DDBJ whole genome shotgun (WGS) entry which is preliminary data.</text>
</comment>
<name>A0ABW3WFN7_9RHOO</name>
<evidence type="ECO:0000313" key="2">
    <source>
        <dbReference type="Proteomes" id="UP001597158"/>
    </source>
</evidence>
<keyword evidence="2" id="KW-1185">Reference proteome</keyword>
<dbReference type="Proteomes" id="UP001597158">
    <property type="component" value="Unassembled WGS sequence"/>
</dbReference>
<protein>
    <recommendedName>
        <fullName evidence="3">Cthe-2314-like HEPN domain-containing protein</fullName>
    </recommendedName>
</protein>
<evidence type="ECO:0008006" key="3">
    <source>
        <dbReference type="Google" id="ProtNLM"/>
    </source>
</evidence>
<evidence type="ECO:0000313" key="1">
    <source>
        <dbReference type="EMBL" id="MFD1264522.1"/>
    </source>
</evidence>
<reference evidence="2" key="1">
    <citation type="journal article" date="2019" name="Int. J. Syst. Evol. Microbiol.">
        <title>The Global Catalogue of Microorganisms (GCM) 10K type strain sequencing project: providing services to taxonomists for standard genome sequencing and annotation.</title>
        <authorList>
            <consortium name="The Broad Institute Genomics Platform"/>
            <consortium name="The Broad Institute Genome Sequencing Center for Infectious Disease"/>
            <person name="Wu L."/>
            <person name="Ma J."/>
        </authorList>
    </citation>
    <scope>NUCLEOTIDE SEQUENCE [LARGE SCALE GENOMIC DNA]</scope>
    <source>
        <strain evidence="2">CCUG 48884</strain>
    </source>
</reference>
<dbReference type="EMBL" id="JBHTMC010000024">
    <property type="protein sequence ID" value="MFD1264522.1"/>
    <property type="molecule type" value="Genomic_DNA"/>
</dbReference>
<proteinExistence type="predicted"/>
<gene>
    <name evidence="1" type="ORF">ACFQ4M_13115</name>
</gene>